<keyword evidence="3" id="KW-0489">Methyltransferase</keyword>
<comment type="caution">
    <text evidence="3">The sequence shown here is derived from an EMBL/GenBank/DDBJ whole genome shotgun (WGS) entry which is preliminary data.</text>
</comment>
<dbReference type="InterPro" id="IPR029063">
    <property type="entry name" value="SAM-dependent_MTases_sf"/>
</dbReference>
<evidence type="ECO:0000313" key="3">
    <source>
        <dbReference type="EMBL" id="TWT68050.1"/>
    </source>
</evidence>
<proteinExistence type="inferred from homology"/>
<protein>
    <submittedName>
        <fullName evidence="3">N-6 DNA Methylase</fullName>
    </submittedName>
</protein>
<dbReference type="Proteomes" id="UP000317238">
    <property type="component" value="Unassembled WGS sequence"/>
</dbReference>
<dbReference type="EMBL" id="SJPL01000001">
    <property type="protein sequence ID" value="TWT68050.1"/>
    <property type="molecule type" value="Genomic_DNA"/>
</dbReference>
<dbReference type="Pfam" id="PF02384">
    <property type="entry name" value="N6_Mtase"/>
    <property type="match status" value="1"/>
</dbReference>
<reference evidence="3 4" key="1">
    <citation type="submission" date="2019-02" db="EMBL/GenBank/DDBJ databases">
        <title>Deep-cultivation of Planctomycetes and their phenomic and genomic characterization uncovers novel biology.</title>
        <authorList>
            <person name="Wiegand S."/>
            <person name="Jogler M."/>
            <person name="Boedeker C."/>
            <person name="Pinto D."/>
            <person name="Vollmers J."/>
            <person name="Rivas-Marin E."/>
            <person name="Kohn T."/>
            <person name="Peeters S.H."/>
            <person name="Heuer A."/>
            <person name="Rast P."/>
            <person name="Oberbeckmann S."/>
            <person name="Bunk B."/>
            <person name="Jeske O."/>
            <person name="Meyerdierks A."/>
            <person name="Storesund J.E."/>
            <person name="Kallscheuer N."/>
            <person name="Luecker S."/>
            <person name="Lage O.M."/>
            <person name="Pohl T."/>
            <person name="Merkel B.J."/>
            <person name="Hornburger P."/>
            <person name="Mueller R.-W."/>
            <person name="Bruemmer F."/>
            <person name="Labrenz M."/>
            <person name="Spormann A.M."/>
            <person name="Op Den Camp H."/>
            <person name="Overmann J."/>
            <person name="Amann R."/>
            <person name="Jetten M.S.M."/>
            <person name="Mascher T."/>
            <person name="Medema M.H."/>
            <person name="Devos D.P."/>
            <person name="Kaster A.-K."/>
            <person name="Ovreas L."/>
            <person name="Rohde M."/>
            <person name="Galperin M.Y."/>
            <person name="Jogler C."/>
        </authorList>
    </citation>
    <scope>NUCLEOTIDE SEQUENCE [LARGE SCALE GENOMIC DNA]</scope>
    <source>
        <strain evidence="3 4">Pan14r</strain>
    </source>
</reference>
<keyword evidence="3" id="KW-0808">Transferase</keyword>
<dbReference type="GO" id="GO:0003677">
    <property type="term" value="F:DNA binding"/>
    <property type="evidence" value="ECO:0007669"/>
    <property type="project" value="InterPro"/>
</dbReference>
<sequence>MVDRTHKELTEDDIAEIARTYHAWRGESKDGEYEDQPGFCKSSTLEDIKANDYVLTPGRYVGAAPLEDDGIPFETKMADLTATLYGQMDEAENLDRAIRKNLEVLGYGE</sequence>
<dbReference type="AlphaFoldDB" id="A0A5C5XYI1"/>
<dbReference type="SUPFAM" id="SSF53335">
    <property type="entry name" value="S-adenosyl-L-methionine-dependent methyltransferases"/>
    <property type="match status" value="1"/>
</dbReference>
<dbReference type="GO" id="GO:0032259">
    <property type="term" value="P:methylation"/>
    <property type="evidence" value="ECO:0007669"/>
    <property type="project" value="UniProtKB-KW"/>
</dbReference>
<gene>
    <name evidence="3" type="ORF">Pan14r_02880</name>
</gene>
<feature type="domain" description="DNA methylase adenine-specific" evidence="2">
    <location>
        <begin position="3"/>
        <end position="68"/>
    </location>
</feature>
<evidence type="ECO:0000259" key="2">
    <source>
        <dbReference type="Pfam" id="PF02384"/>
    </source>
</evidence>
<evidence type="ECO:0000256" key="1">
    <source>
        <dbReference type="ARBA" id="ARBA00006594"/>
    </source>
</evidence>
<comment type="similarity">
    <text evidence="1">Belongs to the N(4)/N(6)-methyltransferase family.</text>
</comment>
<evidence type="ECO:0000313" key="4">
    <source>
        <dbReference type="Proteomes" id="UP000317238"/>
    </source>
</evidence>
<accession>A0A5C5XYI1</accession>
<dbReference type="PANTHER" id="PTHR42998">
    <property type="entry name" value="TYPE I RESTRICTION ENZYME HINDVIIP M PROTEIN-RELATED"/>
    <property type="match status" value="1"/>
</dbReference>
<keyword evidence="4" id="KW-1185">Reference proteome</keyword>
<dbReference type="InterPro" id="IPR052916">
    <property type="entry name" value="Type-I_RE_MTase_Subunit"/>
</dbReference>
<dbReference type="PANTHER" id="PTHR42998:SF1">
    <property type="entry name" value="TYPE I RESTRICTION ENZYME HINDI METHYLASE SUBUNIT"/>
    <property type="match status" value="1"/>
</dbReference>
<name>A0A5C5XYI1_9PLAN</name>
<organism evidence="3 4">
    <name type="scientific">Crateriforma conspicua</name>
    <dbReference type="NCBI Taxonomy" id="2527996"/>
    <lineage>
        <taxon>Bacteria</taxon>
        <taxon>Pseudomonadati</taxon>
        <taxon>Planctomycetota</taxon>
        <taxon>Planctomycetia</taxon>
        <taxon>Planctomycetales</taxon>
        <taxon>Planctomycetaceae</taxon>
        <taxon>Crateriforma</taxon>
    </lineage>
</organism>
<dbReference type="GO" id="GO:0008170">
    <property type="term" value="F:N-methyltransferase activity"/>
    <property type="evidence" value="ECO:0007669"/>
    <property type="project" value="InterPro"/>
</dbReference>
<dbReference type="InterPro" id="IPR003356">
    <property type="entry name" value="DNA_methylase_A-5"/>
</dbReference>
<dbReference type="Gene3D" id="3.40.50.150">
    <property type="entry name" value="Vaccinia Virus protein VP39"/>
    <property type="match status" value="1"/>
</dbReference>